<accession>A0A8S5SG99</accession>
<protein>
    <submittedName>
        <fullName evidence="1">Uncharacterized protein</fullName>
    </submittedName>
</protein>
<proteinExistence type="predicted"/>
<name>A0A8S5SG99_9CAUD</name>
<organism evidence="1">
    <name type="scientific">Siphoviridae sp. ctxvK3</name>
    <dbReference type="NCBI Taxonomy" id="2827975"/>
    <lineage>
        <taxon>Viruses</taxon>
        <taxon>Duplodnaviria</taxon>
        <taxon>Heunggongvirae</taxon>
        <taxon>Uroviricota</taxon>
        <taxon>Caudoviricetes</taxon>
    </lineage>
</organism>
<sequence length="34" mass="4088">MFIIILSQNFFKKFSKADKSYSILCIFLNYCTFI</sequence>
<reference evidence="1" key="1">
    <citation type="journal article" date="2021" name="Proc. Natl. Acad. Sci. U.S.A.">
        <title>A Catalog of Tens of Thousands of Viruses from Human Metagenomes Reveals Hidden Associations with Chronic Diseases.</title>
        <authorList>
            <person name="Tisza M.J."/>
            <person name="Buck C.B."/>
        </authorList>
    </citation>
    <scope>NUCLEOTIDE SEQUENCE</scope>
    <source>
        <strain evidence="1">CtxvK3</strain>
    </source>
</reference>
<evidence type="ECO:0000313" key="1">
    <source>
        <dbReference type="EMBL" id="DAF50013.1"/>
    </source>
</evidence>
<dbReference type="EMBL" id="BK032591">
    <property type="protein sequence ID" value="DAF50013.1"/>
    <property type="molecule type" value="Genomic_DNA"/>
</dbReference>